<dbReference type="Proteomes" id="UP001279410">
    <property type="component" value="Unassembled WGS sequence"/>
</dbReference>
<dbReference type="PANTHER" id="PTHR11818">
    <property type="entry name" value="BETA/GAMMA CRYSTALLIN"/>
    <property type="match status" value="1"/>
</dbReference>
<dbReference type="EMBL" id="BRZM01000061">
    <property type="protein sequence ID" value="GLD63347.1"/>
    <property type="molecule type" value="Genomic_DNA"/>
</dbReference>
<dbReference type="PROSITE" id="PS50915">
    <property type="entry name" value="CRYSTALLIN_BETA_GAMMA"/>
    <property type="match status" value="1"/>
</dbReference>
<dbReference type="InterPro" id="IPR001064">
    <property type="entry name" value="Beta/gamma_crystallin"/>
</dbReference>
<evidence type="ECO:0000256" key="4">
    <source>
        <dbReference type="ARBA" id="ARBA00022737"/>
    </source>
</evidence>
<evidence type="ECO:0000259" key="5">
    <source>
        <dbReference type="PROSITE" id="PS50915"/>
    </source>
</evidence>
<evidence type="ECO:0000256" key="2">
    <source>
        <dbReference type="ARBA" id="ARBA00009646"/>
    </source>
</evidence>
<sequence length="104" mass="12629">MSVFQLAEEEVRHRGPFRMRIYERENFGGQMHELMDDCDNMMDRFHMSDCQSCNVMDGHWLMFEQPSYRGRMLYLRPGEYRNLRETGMSNITRFNSIRRIMDSC</sequence>
<proteinExistence type="inferred from homology"/>
<evidence type="ECO:0000256" key="3">
    <source>
        <dbReference type="ARBA" id="ARBA00022613"/>
    </source>
</evidence>
<accession>A0AAD3RC69</accession>
<feature type="domain" description="Beta/gamma crystallin 'Greek key'" evidence="5">
    <location>
        <begin position="58"/>
        <end position="101"/>
    </location>
</feature>
<dbReference type="PANTHER" id="PTHR11818:SF119">
    <property type="entry name" value="GAMMA-CRYSTALLIN D"/>
    <property type="match status" value="1"/>
</dbReference>
<keyword evidence="4" id="KW-0677">Repeat</keyword>
<dbReference type="InterPro" id="IPR011024">
    <property type="entry name" value="G_crystallin-like"/>
</dbReference>
<protein>
    <submittedName>
        <fullName evidence="6">Gamma-crystallin M3-like protein</fullName>
    </submittedName>
</protein>
<dbReference type="SMART" id="SM00247">
    <property type="entry name" value="XTALbg"/>
    <property type="match status" value="1"/>
</dbReference>
<dbReference type="AlphaFoldDB" id="A0AAD3RC69"/>
<dbReference type="SUPFAM" id="SSF49695">
    <property type="entry name" value="gamma-Crystallin-like"/>
    <property type="match status" value="1"/>
</dbReference>
<dbReference type="InterPro" id="IPR050252">
    <property type="entry name" value="Beta/Gamma-Crystallin"/>
</dbReference>
<dbReference type="Gene3D" id="2.60.20.10">
    <property type="entry name" value="Crystallins"/>
    <property type="match status" value="1"/>
</dbReference>
<dbReference type="PRINTS" id="PR01367">
    <property type="entry name" value="BGCRYSTALLIN"/>
</dbReference>
<keyword evidence="3" id="KW-0273">Eye lens protein</keyword>
<gene>
    <name evidence="6" type="ORF">AKAME5_001497800</name>
</gene>
<comment type="similarity">
    <text evidence="2">Belongs to the beta/gamma-crystallin family.</text>
</comment>
<evidence type="ECO:0000313" key="6">
    <source>
        <dbReference type="EMBL" id="GLD63347.1"/>
    </source>
</evidence>
<evidence type="ECO:0000313" key="7">
    <source>
        <dbReference type="Proteomes" id="UP001279410"/>
    </source>
</evidence>
<dbReference type="Pfam" id="PF00030">
    <property type="entry name" value="Crystall"/>
    <property type="match status" value="1"/>
</dbReference>
<dbReference type="GO" id="GO:0005212">
    <property type="term" value="F:structural constituent of eye lens"/>
    <property type="evidence" value="ECO:0007669"/>
    <property type="project" value="UniProtKB-KW"/>
</dbReference>
<organism evidence="6 7">
    <name type="scientific">Lates japonicus</name>
    <name type="common">Japanese lates</name>
    <dbReference type="NCBI Taxonomy" id="270547"/>
    <lineage>
        <taxon>Eukaryota</taxon>
        <taxon>Metazoa</taxon>
        <taxon>Chordata</taxon>
        <taxon>Craniata</taxon>
        <taxon>Vertebrata</taxon>
        <taxon>Euteleostomi</taxon>
        <taxon>Actinopterygii</taxon>
        <taxon>Neopterygii</taxon>
        <taxon>Teleostei</taxon>
        <taxon>Neoteleostei</taxon>
        <taxon>Acanthomorphata</taxon>
        <taxon>Carangaria</taxon>
        <taxon>Carangaria incertae sedis</taxon>
        <taxon>Centropomidae</taxon>
        <taxon>Lates</taxon>
    </lineage>
</organism>
<name>A0AAD3RC69_LATJO</name>
<comment type="caution">
    <text evidence="6">The sequence shown here is derived from an EMBL/GenBank/DDBJ whole genome shotgun (WGS) entry which is preliminary data.</text>
</comment>
<dbReference type="GO" id="GO:0007601">
    <property type="term" value="P:visual perception"/>
    <property type="evidence" value="ECO:0007669"/>
    <property type="project" value="TreeGrafter"/>
</dbReference>
<dbReference type="FunFam" id="2.60.20.10:FF:000003">
    <property type="entry name" value="Crystallin gamma S"/>
    <property type="match status" value="1"/>
</dbReference>
<dbReference type="GO" id="GO:0002088">
    <property type="term" value="P:lens development in camera-type eye"/>
    <property type="evidence" value="ECO:0007669"/>
    <property type="project" value="TreeGrafter"/>
</dbReference>
<reference evidence="6" key="1">
    <citation type="submission" date="2022-08" db="EMBL/GenBank/DDBJ databases">
        <title>Genome sequencing of akame (Lates japonicus).</title>
        <authorList>
            <person name="Hashiguchi Y."/>
            <person name="Takahashi H."/>
        </authorList>
    </citation>
    <scope>NUCLEOTIDE SEQUENCE</scope>
    <source>
        <strain evidence="6">Kochi</strain>
    </source>
</reference>
<evidence type="ECO:0000256" key="1">
    <source>
        <dbReference type="ARBA" id="ARBA00003689"/>
    </source>
</evidence>
<keyword evidence="7" id="KW-1185">Reference proteome</keyword>
<comment type="function">
    <text evidence="1">Crystallins are the dominant structural components of the vertebrate eye lens.</text>
</comment>